<protein>
    <submittedName>
        <fullName evidence="1">Uncharacterized protein</fullName>
    </submittedName>
</protein>
<evidence type="ECO:0000313" key="1">
    <source>
        <dbReference type="EMBL" id="CAL1686138.1"/>
    </source>
</evidence>
<name>A0AAV2P0J8_9HYME</name>
<reference evidence="1" key="1">
    <citation type="submission" date="2024-04" db="EMBL/GenBank/DDBJ databases">
        <authorList>
            <consortium name="Molecular Ecology Group"/>
        </authorList>
    </citation>
    <scope>NUCLEOTIDE SEQUENCE</scope>
</reference>
<keyword evidence="2" id="KW-1185">Reference proteome</keyword>
<dbReference type="EMBL" id="OZ034829">
    <property type="protein sequence ID" value="CAL1686138.1"/>
    <property type="molecule type" value="Genomic_DNA"/>
</dbReference>
<accession>A0AAV2P0J8</accession>
<dbReference type="Proteomes" id="UP001497644">
    <property type="component" value="Chromosome 6"/>
</dbReference>
<gene>
    <name evidence="1" type="ORF">LPLAT_LOCUS11500</name>
</gene>
<sequence length="85" mass="9694">MLRCYLLQTCRLYVVYHIGCSYHIVAHNIMPSDPAAIKTFLLTFLRQESRSKAREALLEKKTSSLERPPIANITLEASNGSHYRG</sequence>
<evidence type="ECO:0000313" key="2">
    <source>
        <dbReference type="Proteomes" id="UP001497644"/>
    </source>
</evidence>
<organism evidence="1 2">
    <name type="scientific">Lasius platythorax</name>
    <dbReference type="NCBI Taxonomy" id="488582"/>
    <lineage>
        <taxon>Eukaryota</taxon>
        <taxon>Metazoa</taxon>
        <taxon>Ecdysozoa</taxon>
        <taxon>Arthropoda</taxon>
        <taxon>Hexapoda</taxon>
        <taxon>Insecta</taxon>
        <taxon>Pterygota</taxon>
        <taxon>Neoptera</taxon>
        <taxon>Endopterygota</taxon>
        <taxon>Hymenoptera</taxon>
        <taxon>Apocrita</taxon>
        <taxon>Aculeata</taxon>
        <taxon>Formicoidea</taxon>
        <taxon>Formicidae</taxon>
        <taxon>Formicinae</taxon>
        <taxon>Lasius</taxon>
        <taxon>Lasius</taxon>
    </lineage>
</organism>
<dbReference type="AlphaFoldDB" id="A0AAV2P0J8"/>
<proteinExistence type="predicted"/>